<name>A0AA40KH34_9HYME</name>
<feature type="compositionally biased region" description="Basic residues" evidence="1">
    <location>
        <begin position="54"/>
        <end position="65"/>
    </location>
</feature>
<dbReference type="EMBL" id="JAHYIQ010000033">
    <property type="protein sequence ID" value="KAK1120103.1"/>
    <property type="molecule type" value="Genomic_DNA"/>
</dbReference>
<feature type="region of interest" description="Disordered" evidence="1">
    <location>
        <begin position="120"/>
        <end position="140"/>
    </location>
</feature>
<feature type="region of interest" description="Disordered" evidence="1">
    <location>
        <begin position="54"/>
        <end position="97"/>
    </location>
</feature>
<evidence type="ECO:0000256" key="1">
    <source>
        <dbReference type="SAM" id="MobiDB-lite"/>
    </source>
</evidence>
<dbReference type="AlphaFoldDB" id="A0AA40KH34"/>
<evidence type="ECO:0000313" key="2">
    <source>
        <dbReference type="EMBL" id="KAK1120103.1"/>
    </source>
</evidence>
<accession>A0AA40KH34</accession>
<comment type="caution">
    <text evidence="2">The sequence shown here is derived from an EMBL/GenBank/DDBJ whole genome shotgun (WGS) entry which is preliminary data.</text>
</comment>
<gene>
    <name evidence="2" type="ORF">K0M31_012827</name>
</gene>
<sequence>MEHVKKKKKLTVARGIRASKPGTKGIVEWVIIRHRLTVTASKWLDRPAQSKIRLVQRRQKKRPRKTPIMISENELDSSDSLPPSSNKKSKSLLTDEETAAELRDIPNINLVAMILQGAKIAKKPPQRNPQAISPQRGWEHTFQRLGAIKEERLGGK</sequence>
<reference evidence="2" key="1">
    <citation type="submission" date="2021-10" db="EMBL/GenBank/DDBJ databases">
        <title>Melipona bicolor Genome sequencing and assembly.</title>
        <authorList>
            <person name="Araujo N.S."/>
            <person name="Arias M.C."/>
        </authorList>
    </citation>
    <scope>NUCLEOTIDE SEQUENCE</scope>
    <source>
        <strain evidence="2">USP_2M_L1-L4_2017</strain>
        <tissue evidence="2">Whole body</tissue>
    </source>
</reference>
<keyword evidence="3" id="KW-1185">Reference proteome</keyword>
<evidence type="ECO:0000313" key="3">
    <source>
        <dbReference type="Proteomes" id="UP001177670"/>
    </source>
</evidence>
<dbReference type="Proteomes" id="UP001177670">
    <property type="component" value="Unassembled WGS sequence"/>
</dbReference>
<organism evidence="2 3">
    <name type="scientific">Melipona bicolor</name>
    <dbReference type="NCBI Taxonomy" id="60889"/>
    <lineage>
        <taxon>Eukaryota</taxon>
        <taxon>Metazoa</taxon>
        <taxon>Ecdysozoa</taxon>
        <taxon>Arthropoda</taxon>
        <taxon>Hexapoda</taxon>
        <taxon>Insecta</taxon>
        <taxon>Pterygota</taxon>
        <taxon>Neoptera</taxon>
        <taxon>Endopterygota</taxon>
        <taxon>Hymenoptera</taxon>
        <taxon>Apocrita</taxon>
        <taxon>Aculeata</taxon>
        <taxon>Apoidea</taxon>
        <taxon>Anthophila</taxon>
        <taxon>Apidae</taxon>
        <taxon>Melipona</taxon>
    </lineage>
</organism>
<protein>
    <submittedName>
        <fullName evidence="2">Uncharacterized protein</fullName>
    </submittedName>
</protein>
<proteinExistence type="predicted"/>